<feature type="chain" id="PRO_5042221211" evidence="1">
    <location>
        <begin position="23"/>
        <end position="198"/>
    </location>
</feature>
<accession>A0AAE2V8M0</accession>
<feature type="domain" description="Ice-binding protein C-terminal" evidence="2">
    <location>
        <begin position="175"/>
        <end position="198"/>
    </location>
</feature>
<keyword evidence="1" id="KW-0732">Signal</keyword>
<name>A0AAE2V8M0_9BACT</name>
<feature type="signal peptide" evidence="1">
    <location>
        <begin position="1"/>
        <end position="22"/>
    </location>
</feature>
<dbReference type="Proteomes" id="UP000634206">
    <property type="component" value="Unassembled WGS sequence"/>
</dbReference>
<proteinExistence type="predicted"/>
<dbReference type="EMBL" id="JAENIG010000008">
    <property type="protein sequence ID" value="MBK1855777.1"/>
    <property type="molecule type" value="Genomic_DNA"/>
</dbReference>
<dbReference type="AlphaFoldDB" id="A0AAE2V8M0"/>
<evidence type="ECO:0000313" key="4">
    <source>
        <dbReference type="Proteomes" id="UP000634206"/>
    </source>
</evidence>
<dbReference type="NCBIfam" id="TIGR02595">
    <property type="entry name" value="PEP_CTERM"/>
    <property type="match status" value="1"/>
</dbReference>
<dbReference type="Pfam" id="PF07589">
    <property type="entry name" value="PEP-CTERM"/>
    <property type="match status" value="1"/>
</dbReference>
<evidence type="ECO:0000256" key="1">
    <source>
        <dbReference type="SAM" id="SignalP"/>
    </source>
</evidence>
<evidence type="ECO:0000313" key="3">
    <source>
        <dbReference type="EMBL" id="MBK1855777.1"/>
    </source>
</evidence>
<sequence>MKFKASHLGTAALISFSLSSHAATVIDNVDAGFTDHEANGYEQTTTAGKGFNGSVIVSPFVIDAPNTYLSWTFTGLDTTQVYDVAATWNLVYPGGNHTAAANYQIIGSTSIDVTVSHKLASTDDYVEADENNEDFNFEILGQVMPDANGTIVLELRDEDGLGLESPVADAALVNAVPEPSSALLLVAGGLLAIGRRKR</sequence>
<dbReference type="InterPro" id="IPR013424">
    <property type="entry name" value="Ice-binding_C"/>
</dbReference>
<organism evidence="3 4">
    <name type="scientific">Oceaniferula flava</name>
    <dbReference type="NCBI Taxonomy" id="2800421"/>
    <lineage>
        <taxon>Bacteria</taxon>
        <taxon>Pseudomonadati</taxon>
        <taxon>Verrucomicrobiota</taxon>
        <taxon>Verrucomicrobiia</taxon>
        <taxon>Verrucomicrobiales</taxon>
        <taxon>Verrucomicrobiaceae</taxon>
        <taxon>Oceaniferula</taxon>
    </lineage>
</organism>
<gene>
    <name evidence="3" type="ORF">JIN83_12460</name>
</gene>
<evidence type="ECO:0000259" key="2">
    <source>
        <dbReference type="Pfam" id="PF07589"/>
    </source>
</evidence>
<protein>
    <submittedName>
        <fullName evidence="3">PEP-CTERM sorting domain-containing protein</fullName>
    </submittedName>
</protein>
<reference evidence="3" key="1">
    <citation type="submission" date="2021-01" db="EMBL/GenBank/DDBJ databases">
        <title>Modified the classification status of verrucomicrobia.</title>
        <authorList>
            <person name="Feng X."/>
        </authorList>
    </citation>
    <scope>NUCLEOTIDE SEQUENCE</scope>
    <source>
        <strain evidence="3">5K15</strain>
    </source>
</reference>
<dbReference type="RefSeq" id="WP_309490389.1">
    <property type="nucleotide sequence ID" value="NZ_JAENIG010000008.1"/>
</dbReference>
<comment type="caution">
    <text evidence="3">The sequence shown here is derived from an EMBL/GenBank/DDBJ whole genome shotgun (WGS) entry which is preliminary data.</text>
</comment>
<keyword evidence="4" id="KW-1185">Reference proteome</keyword>